<evidence type="ECO:0000256" key="1">
    <source>
        <dbReference type="ARBA" id="ARBA00006545"/>
    </source>
</evidence>
<name>A0AAX4PCQ7_9CHLO</name>
<organism evidence="5 6">
    <name type="scientific">Chloropicon roscoffensis</name>
    <dbReference type="NCBI Taxonomy" id="1461544"/>
    <lineage>
        <taxon>Eukaryota</taxon>
        <taxon>Viridiplantae</taxon>
        <taxon>Chlorophyta</taxon>
        <taxon>Chloropicophyceae</taxon>
        <taxon>Chloropicales</taxon>
        <taxon>Chloropicaceae</taxon>
        <taxon>Chloropicon</taxon>
    </lineage>
</organism>
<dbReference type="GO" id="GO:0045053">
    <property type="term" value="P:protein retention in Golgi apparatus"/>
    <property type="evidence" value="ECO:0007669"/>
    <property type="project" value="TreeGrafter"/>
</dbReference>
<evidence type="ECO:0000259" key="4">
    <source>
        <dbReference type="Pfam" id="PF25037"/>
    </source>
</evidence>
<dbReference type="Pfam" id="PF06101">
    <property type="entry name" value="Vps62"/>
    <property type="match status" value="2"/>
</dbReference>
<dbReference type="GO" id="GO:0006623">
    <property type="term" value="P:protein targeting to vacuole"/>
    <property type="evidence" value="ECO:0007669"/>
    <property type="project" value="TreeGrafter"/>
</dbReference>
<feature type="domain" description="Chorein N-terminal" evidence="3">
    <location>
        <begin position="1"/>
        <end position="696"/>
    </location>
</feature>
<reference evidence="5 6" key="1">
    <citation type="submission" date="2024-03" db="EMBL/GenBank/DDBJ databases">
        <title>Complete genome sequence of the green alga Chloropicon roscoffensis RCC1871.</title>
        <authorList>
            <person name="Lemieux C."/>
            <person name="Pombert J.-F."/>
            <person name="Otis C."/>
            <person name="Turmel M."/>
        </authorList>
    </citation>
    <scope>NUCLEOTIDE SEQUENCE [LARGE SCALE GENOMIC DNA]</scope>
    <source>
        <strain evidence="5 6">RCC1871</strain>
    </source>
</reference>
<keyword evidence="6" id="KW-1185">Reference proteome</keyword>
<dbReference type="Pfam" id="PF12624">
    <property type="entry name" value="VPS13_N"/>
    <property type="match status" value="1"/>
</dbReference>
<keyword evidence="2" id="KW-0813">Transport</keyword>
<comment type="similarity">
    <text evidence="1">Belongs to the VPS13 family.</text>
</comment>
<evidence type="ECO:0000259" key="3">
    <source>
        <dbReference type="Pfam" id="PF12624"/>
    </source>
</evidence>
<evidence type="ECO:0000256" key="2">
    <source>
        <dbReference type="ARBA" id="ARBA00022448"/>
    </source>
</evidence>
<evidence type="ECO:0000313" key="5">
    <source>
        <dbReference type="EMBL" id="WZN63918.1"/>
    </source>
</evidence>
<dbReference type="EMBL" id="CP151508">
    <property type="protein sequence ID" value="WZN63918.1"/>
    <property type="molecule type" value="Genomic_DNA"/>
</dbReference>
<dbReference type="PANTHER" id="PTHR16166">
    <property type="entry name" value="VACUOLAR PROTEIN SORTING-ASSOCIATED PROTEIN VPS13"/>
    <property type="match status" value="1"/>
</dbReference>
<dbReference type="InterPro" id="IPR009291">
    <property type="entry name" value="Vps62"/>
</dbReference>
<sequence length="4185" mass="464902">MFENKLASLLQKYLGDFVYGLEDKDALRVSVFRGQIELKNLKLRPEALKFLGIPGLTVRAGLLGCLTLRIPWNKLGSEPVIVEFDRIYALGSLDASGKGSLYDDAEQAEEASAAAKKRRIEAAVSQMIAAADKADATAKDAGKDEGSGGYFNRIIQTVLGNLQVIITNLHVRLEDPYWGFAIDFTIEELSGVTVNDKGEPDFVSSGHNEQLRKKFKLRKLQLYMDPNAEEMTSETPWEDLSVNKWDDLFMPHITGESEELQKTFFLKPVNADLLYNRKVGKAEVGDEGEIIQTISLNFEELGITALQSQYMTIQRMLQTFEVVSARAPYSHIRPHCSVKTSPRAWWHYAVNALFNSGLVRKRITLNNLVGWNSKREAYVKAYIARLRQENTEEPLSSGPTPDIMEEMEAELNEKTIVFFRCLAIGEHKRRKLERTKSSKGSGGGWLFGWGSSKKVTTEEEEEEEDNVNFDSEDWQKLQSIYMKDSEGDATEDSPKGMMDGDIFVEVNVVSTSLQLFQSPEKEILQGSINEMKVQANFIEGLLGITAYVGSYLLESKGFEIMKNGLVSSEAKAFTLTVEQKQVYDLHLTHIQANIAPCFVQVYKPSLEDILVYFSAHDKGATRLTTLGMQASAAAQEIGKNTAEQLQSAIASRPRLTFSLDLQAPKVAVVWGEAENAKSLVVNLGRIVLSSEDSKDETVWQRMRVKLSDTEVYLADGELQWKSVDINKFTDCMSIDLPKSALLPKFGMEILFQYGDLSAQESQLSLDLHVPDFSLHFSPMLVYDAMNLTQYYMTLSSILDSGENSFENAELADVVQIAISSEAAGTNEILSQKLGNKRPNSLTMNWIHSCKVYLKDDFLYADIPGNAVSKSIFLGRASQILAVPSKFVDDRENVIIVTESNDRLKQALNMDSSIVISFDDVERKGIWLQTLQSRNEHLRGYAQRTADFGDEFLLQGTEVEEPKSVSVHIHGKLDIFHLFVNGRAYSAVQQGDSADSREETELVQVNAKGVSVDLSTSKDGMHLQATLNSLFIEDLLLGRSAGHCRYLVESESERMSEIQSNVAPDTEKLGMIDQEGDVFYDPDESTPVGSPMNQAFHVGQGRTSLATIRFDSSFDEVEGAKSALDIDLSLISIYVNRPTIAALMMIGQDMGYFLAGSSEGAETGERSEDIETEVLALDTDDDSEAVQSTFVFNLRMKEAKFILSYESIEMPLALLKVESLALSISLAGESFLLEASLGNLKVADCSVESTHMYHWAVDVYEGGSGSGSLVNLSLGSVENDGSELCPDMFIEAHMNSISVVFLNRFLMEILLYIENLFKYQPQPLGSVTAPQALVQDAKPLLLKLDVALGAPMIKLPRSTASTDYLELTPGEVKVSNRFWIDKFGKDVYIDEMDILLTGIKCTAYMDGRKGKDNILDGSVIQVILSRPLNFAADADNRVGVKVLSSEVKGKLSEHEYHFVISVAGENFSEEMKFKSDFQLPLPADEVVLAEQDSAELQLKGVAIVVGIDNVDLILYTEDGVRLPLSTLQCMHLKTCLLFDFADGAMDLSVNLPQVRVKDISGGDEAKHSVVLCSGSAASSLKTSDSVNPSLLNMKFRSKGLHSELDLQLQEPRIFGEIEFIMNILDFFVPTTIPEDVLQCTTISDQEYKAECDVFLSPATRICAMSADSDVFVYDGNGFSLIFPEKVSESRKTPLIYVGTNKTLLIKNTVIVNYSQMSTYTEMMANAKIEFEGVTHADVTPSMSRTGSQANLNEETDMKLSIQAYNFLLELRASTTDTSLSAQGNVDLSMHMAGKSQHLCSKLEGLCLYLQERSTMTVGSGADVNPARNSTITLLEPCAIGVEFVVEEASDMIHVDVSNLSFQLSPMAIHFLLQLQEELITSLGRATPDKPSAEVVSYTKLFSYEMFPGTILTFWRPLCDSKYAIMGDCISFGQDPPQKYVSVVAKGYGMVKKPLRFKSVFCDESIQIWHPVAPPGYVSLGCIITEAHEVPDLEDVSCINQSLCFPTLTEEYFSPVSSSISLVNVRNDFGTFIVLSAEHDCACLNALIPCEMIEKIPQPLQIQAAEPSGLGEEQQDLYMDRKISRLEKDSQKPYLRYTVQFERILQNRRGNYSFWRPIAPDDCYSLGDVAMKGLAPPSKVLCIHRSAGDKIANPTKFSLVRMQGQLSIWKPVAPQGYVALGCILSKGTDAPPIETTCCVKEANAKRPELFDLVELKFSPEVLFLFTFNCSEKTFIVSDSNVLPYDSWAVDFGGAESEEEDKSMIVTTKCGNICLTISDSVQTPKFEVRLVDILVSMEGKAKKSSLMCTFGVSLSSYNSALLAWEPVLEKTEFILKIKMAASEFGSISLPGSLGIYISPTTPIRITVAHACLESTIFLLSEWSDMTKSGSLFMNQDLNCLHTNVTNETGSSFFFLLRYSDGSQKVEMVKSSLEIQEFLRPFNVPKHMKNGEITDPDNDYIRVRVVSLHGSLESEPNELFTVSATLEYGKEKVSSYIHTRAFDGFSDSVFNCNEMLLIPLPQAVKDLLLGQKMTEGDILNVSIHLWKTHRTESETRKLVAAISYPIMKGSSHQIREESYRFSFIAEGASQKPLFVAFGLDLPLPKIAATQKKSAESETFIGATADGPWTPLSKIKPVETSRVEQLSSIGSAGTISPLRVGAGCIIMESNLAAGKRLERFRSNVQVFNSSQIPFDVGVKKIIPTDLNVFEVESDHDPVDGKYFVSVFENERFNIAEGWGVPLGKGKRTKYSTFYGKSLSSKDFPNLGLPLGWEWCGDWKPRKVPNVDKSGWCYFKNFDNFQYPPPKGAKSKGMLDSVRARCFVRYCKHTTLTDEEIAVISAENNSIIDIGTVGPRDQIVVPKKFCAVGSILELVWRPSDCLPNGEKIYNWSILVSARSEHMLSLGSMEETSQLMACAHNMIEDVDSETEPAMFCVSSEGIELSSYIDTVTDWKIAISPAISIENCTNVDAQVNLWEDQKAYRGGLPALKCKEQLTSHSIMDNIKVDPRKNLSMTFVPEGWSWVKGKNAMELEDGDSQSKEGGETRSTRFSLSRDSNTLVLHMRRTRVYPRFSFPFTVKIWAEHCIENQTQLPLSFTVIPENGDFEELRSTAFRVITADESGKQASSSNRNVVTPGKSELMSSLKGSGKSGLLLAISESCWSSESIPLVPGADVILVKAFCPYSSKVFHVTLSVHMHELAPTTVVCCKPHIVCSNLTGKEILVSGGEKRESSATKIEIDGREIEIHSADRDKMRLAVRVPGYLWSECFDVTYPNGANVSLTLESEDLQCARILTIKTKLESPGCLHIFFTSFNLIQYAPPYSIVNFFSESIMCKKAYDPGAEWVEVESYTSFIPRFMHKGASGNGVMSIEVKAKDAPARVYTLWTESTNGKDFSMDDVDEDSDLQLDAKQAADSRPTKLHPLPINSFPGECSAQLVRKSRQSVKLVISEIFKMEEGEDRETIYFTPAHTEFKFDFKAEYVDISVVNSLPREVMLLTLKGLRFSLCDGIGMHNEKVITCLELQEIELDDMLPITPYPAAITCKKSGKPLLSLVLHQFKRNHQRIHVSYSELCVGRAVEVEIYEKFLWEIMDFVQSISLEKLESRQDTYADPDMQVDVMSVTGLDAHITFQTDAQSRPKSLPVVSKFGLNFANIERLPISVLKRWEVRNLKLKQSVFMRVLASRISRDFSKQILPMLLSGLSLNTVSNVTTGAISSIANAAAVLSLDDKFETSRSKKTGPVDDLADGLVSGGESLAKGLVSGISGIFTKPIQGAKKEGAKGFAKGFAKGLIGVATKPISGALDMVSKSVEGGLATIDGVKSITEVTKTRLRYPRAFQGDKVLKPYNAYTAQGQHIFRTSVVAANLEELELTRELNPFTDDVYEHHEPLPSDRVLVITDQRVMSMIMRKGRLEGAKIAWHAHFLDILSVEIVDSTAENPRILRVILSANMGKKFTFQEQKFQREVHCFPKQNQARRLEQVIQRKRQQYTEALNKPDILLSLPEEPEAQDDAAEGSISRECSDFEMVWHSGDYGSPSGAVSIWRARCPAGFYSLGDVVSYGMESPHGHTLVGRDCNYQNGPWMAKPVSFRLEWRDTKKGRSSPAAFWIPVPPEGYVAVGCVVQTGNTEPHKDCVRCVRKDLVYETSTYDSPCWHGEAGDKSRWPLSLWQVDNNLNTFVATRSKTKNGLVCYDLLS</sequence>
<dbReference type="PANTHER" id="PTHR16166:SF93">
    <property type="entry name" value="INTERMEMBRANE LIPID TRANSFER PROTEIN VPS13"/>
    <property type="match status" value="1"/>
</dbReference>
<evidence type="ECO:0000313" key="6">
    <source>
        <dbReference type="Proteomes" id="UP001472866"/>
    </source>
</evidence>
<dbReference type="InterPro" id="IPR026847">
    <property type="entry name" value="VPS13"/>
</dbReference>
<dbReference type="InterPro" id="IPR056748">
    <property type="entry name" value="VPS13-like_C"/>
</dbReference>
<feature type="domain" description="Intermembrane lipid transfer protein VPS13-like C-terminal" evidence="4">
    <location>
        <begin position="3822"/>
        <end position="3925"/>
    </location>
</feature>
<dbReference type="Proteomes" id="UP001472866">
    <property type="component" value="Chromosome 08"/>
</dbReference>
<dbReference type="InterPro" id="IPR026854">
    <property type="entry name" value="VPS13_N"/>
</dbReference>
<proteinExistence type="inferred from homology"/>
<protein>
    <submittedName>
        <fullName evidence="5">Vacuolar protein sorting-associated protein 13</fullName>
    </submittedName>
</protein>
<accession>A0AAX4PCQ7</accession>
<gene>
    <name evidence="5" type="ORF">HKI87_08g54710</name>
</gene>
<dbReference type="Pfam" id="PF25037">
    <property type="entry name" value="VPS13_C"/>
    <property type="match status" value="1"/>
</dbReference>